<feature type="non-terminal residue" evidence="1">
    <location>
        <position position="61"/>
    </location>
</feature>
<dbReference type="AlphaFoldDB" id="A8DVW0"/>
<dbReference type="InParanoid" id="A8DVW0"/>
<sequence length="61" mass="6265">ARVGGDEVLEPKPRPEGFLTCAGILGVEPSRCLVFEDSLAGVTAAKAAGMMCVLILETCGD</sequence>
<dbReference type="InterPro" id="IPR006439">
    <property type="entry name" value="HAD-SF_hydro_IA"/>
</dbReference>
<dbReference type="PhylomeDB" id="A8DVW0"/>
<organism evidence="1 2">
    <name type="scientific">Nematostella vectensis</name>
    <name type="common">Starlet sea anemone</name>
    <dbReference type="NCBI Taxonomy" id="45351"/>
    <lineage>
        <taxon>Eukaryota</taxon>
        <taxon>Metazoa</taxon>
        <taxon>Cnidaria</taxon>
        <taxon>Anthozoa</taxon>
        <taxon>Hexacorallia</taxon>
        <taxon>Actiniaria</taxon>
        <taxon>Edwardsiidae</taxon>
        <taxon>Nematostella</taxon>
    </lineage>
</organism>
<accession>A8DVW0</accession>
<dbReference type="CDD" id="cd07505">
    <property type="entry name" value="HAD_BPGM-like"/>
    <property type="match status" value="1"/>
</dbReference>
<keyword evidence="2" id="KW-1185">Reference proteome</keyword>
<dbReference type="Pfam" id="PF00702">
    <property type="entry name" value="Hydrolase"/>
    <property type="match status" value="1"/>
</dbReference>
<evidence type="ECO:0000313" key="1">
    <source>
        <dbReference type="EMBL" id="EDO25650.1"/>
    </source>
</evidence>
<reference evidence="1 2" key="1">
    <citation type="journal article" date="2007" name="Science">
        <title>Sea anemone genome reveals ancestral eumetazoan gene repertoire and genomic organization.</title>
        <authorList>
            <person name="Putnam N.H."/>
            <person name="Srivastava M."/>
            <person name="Hellsten U."/>
            <person name="Dirks B."/>
            <person name="Chapman J."/>
            <person name="Salamov A."/>
            <person name="Terry A."/>
            <person name="Shapiro H."/>
            <person name="Lindquist E."/>
            <person name="Kapitonov V.V."/>
            <person name="Jurka J."/>
            <person name="Genikhovich G."/>
            <person name="Grigoriev I.V."/>
            <person name="Lucas S.M."/>
            <person name="Steele R.E."/>
            <person name="Finnerty J.R."/>
            <person name="Technau U."/>
            <person name="Martindale M.Q."/>
            <person name="Rokhsar D.S."/>
        </authorList>
    </citation>
    <scope>NUCLEOTIDE SEQUENCE [LARGE SCALE GENOMIC DNA]</scope>
    <source>
        <strain evidence="2">CH2 X CH6</strain>
    </source>
</reference>
<dbReference type="STRING" id="45351.A8DVW0"/>
<dbReference type="NCBIfam" id="TIGR01509">
    <property type="entry name" value="HAD-SF-IA-v3"/>
    <property type="match status" value="1"/>
</dbReference>
<dbReference type="InterPro" id="IPR023214">
    <property type="entry name" value="HAD_sf"/>
</dbReference>
<proteinExistence type="predicted"/>
<gene>
    <name evidence="1" type="ORF">NEMVEDRAFT_v1g69893</name>
</gene>
<protein>
    <recommendedName>
        <fullName evidence="3">HAD family phosphatase</fullName>
    </recommendedName>
</protein>
<dbReference type="PANTHER" id="PTHR18901">
    <property type="entry name" value="2-DEOXYGLUCOSE-6-PHOSPHATE PHOSPHATASE 2"/>
    <property type="match status" value="1"/>
</dbReference>
<evidence type="ECO:0000313" key="2">
    <source>
        <dbReference type="Proteomes" id="UP000001593"/>
    </source>
</evidence>
<dbReference type="eggNOG" id="ENOG502QPPW">
    <property type="taxonomic scope" value="Eukaryota"/>
</dbReference>
<evidence type="ECO:0008006" key="3">
    <source>
        <dbReference type="Google" id="ProtNLM"/>
    </source>
</evidence>
<feature type="non-terminal residue" evidence="1">
    <location>
        <position position="1"/>
    </location>
</feature>
<name>A8DVW0_NEMVE</name>
<dbReference type="Proteomes" id="UP000001593">
    <property type="component" value="Unassembled WGS sequence"/>
</dbReference>
<dbReference type="Gene3D" id="3.40.50.1000">
    <property type="entry name" value="HAD superfamily/HAD-like"/>
    <property type="match status" value="1"/>
</dbReference>
<dbReference type="EMBL" id="DS478706">
    <property type="protein sequence ID" value="EDO25650.1"/>
    <property type="molecule type" value="Genomic_DNA"/>
</dbReference>
<dbReference type="HOGENOM" id="CLU_2929442_0_0_1"/>
<dbReference type="SUPFAM" id="SSF56784">
    <property type="entry name" value="HAD-like"/>
    <property type="match status" value="1"/>
</dbReference>
<dbReference type="InterPro" id="IPR036412">
    <property type="entry name" value="HAD-like_sf"/>
</dbReference>
<dbReference type="PANTHER" id="PTHR18901:SF38">
    <property type="entry name" value="PSEUDOURIDINE-5'-PHOSPHATASE"/>
    <property type="match status" value="1"/>
</dbReference>